<reference evidence="2" key="2">
    <citation type="submission" date="2014-05" db="EMBL/GenBank/DDBJ databases">
        <title>The genome and life-stage specific transcriptomes of Globodera pallida elucidate key aspects of plant parasitism by a cyst nematode.</title>
        <authorList>
            <person name="Cotton J.A."/>
            <person name="Lilley C.J."/>
            <person name="Jones L.M."/>
            <person name="Kikuchi T."/>
            <person name="Reid A.J."/>
            <person name="Thorpe P."/>
            <person name="Tsai I.J."/>
            <person name="Beasley H."/>
            <person name="Blok V."/>
            <person name="Cock P.J.A."/>
            <person name="Van den Akker S.E."/>
            <person name="Holroyd N."/>
            <person name="Hunt M."/>
            <person name="Mantelin S."/>
            <person name="Naghra H."/>
            <person name="Pain A."/>
            <person name="Palomares-Rius J.E."/>
            <person name="Zarowiecki M."/>
            <person name="Berriman M."/>
            <person name="Jones J.T."/>
            <person name="Urwin P.E."/>
        </authorList>
    </citation>
    <scope>NUCLEOTIDE SEQUENCE [LARGE SCALE GENOMIC DNA]</scope>
    <source>
        <strain evidence="2">Lindley</strain>
    </source>
</reference>
<dbReference type="WBParaSite" id="GPLIN_000188300">
    <property type="protein sequence ID" value="GPLIN_000188300"/>
    <property type="gene ID" value="GPLIN_000188300"/>
</dbReference>
<dbReference type="AlphaFoldDB" id="A0A183BMP8"/>
<keyword evidence="2" id="KW-1185">Reference proteome</keyword>
<feature type="region of interest" description="Disordered" evidence="1">
    <location>
        <begin position="1"/>
        <end position="98"/>
    </location>
</feature>
<dbReference type="Proteomes" id="UP000050741">
    <property type="component" value="Unassembled WGS sequence"/>
</dbReference>
<evidence type="ECO:0000313" key="2">
    <source>
        <dbReference type="Proteomes" id="UP000050741"/>
    </source>
</evidence>
<name>A0A183BMP8_GLOPA</name>
<evidence type="ECO:0000256" key="1">
    <source>
        <dbReference type="SAM" id="MobiDB-lite"/>
    </source>
</evidence>
<evidence type="ECO:0000313" key="3">
    <source>
        <dbReference type="WBParaSite" id="GPLIN_000188300"/>
    </source>
</evidence>
<feature type="compositionally biased region" description="Basic and acidic residues" evidence="1">
    <location>
        <begin position="11"/>
        <end position="45"/>
    </location>
</feature>
<reference evidence="2" key="1">
    <citation type="submission" date="2013-12" db="EMBL/GenBank/DDBJ databases">
        <authorList>
            <person name="Aslett M."/>
        </authorList>
    </citation>
    <scope>NUCLEOTIDE SEQUENCE [LARGE SCALE GENOMIC DNA]</scope>
    <source>
        <strain evidence="2">Lindley</strain>
    </source>
</reference>
<accession>A0A183BMP8</accession>
<protein>
    <submittedName>
        <fullName evidence="3">Uncharacterized protein</fullName>
    </submittedName>
</protein>
<sequence>MRRKKSTEGAASRRVEEGRRGREGTEGAAGRRVEDGHREDERDFGLSEMVGQFSPYNDRQQPKDPGWPTRSVPTGEGDGRLLSGRDRRGRSAAPAAAGSVAKCRQGTFGNENSSNEVLVFARRLDGRLDGVEVGGDDDRAFDRFGEIGNEEEDEEDDWKLRARKAPNYRRK</sequence>
<proteinExistence type="predicted"/>
<feature type="compositionally biased region" description="Basic and acidic residues" evidence="1">
    <location>
        <begin position="77"/>
        <end position="86"/>
    </location>
</feature>
<organism evidence="2 3">
    <name type="scientific">Globodera pallida</name>
    <name type="common">Potato cyst nematode worm</name>
    <name type="synonym">Heterodera pallida</name>
    <dbReference type="NCBI Taxonomy" id="36090"/>
    <lineage>
        <taxon>Eukaryota</taxon>
        <taxon>Metazoa</taxon>
        <taxon>Ecdysozoa</taxon>
        <taxon>Nematoda</taxon>
        <taxon>Chromadorea</taxon>
        <taxon>Rhabditida</taxon>
        <taxon>Tylenchina</taxon>
        <taxon>Tylenchomorpha</taxon>
        <taxon>Tylenchoidea</taxon>
        <taxon>Heteroderidae</taxon>
        <taxon>Heteroderinae</taxon>
        <taxon>Globodera</taxon>
    </lineage>
</organism>
<reference evidence="3" key="3">
    <citation type="submission" date="2016-06" db="UniProtKB">
        <authorList>
            <consortium name="WormBaseParasite"/>
        </authorList>
    </citation>
    <scope>IDENTIFICATION</scope>
</reference>